<protein>
    <submittedName>
        <fullName evidence="2">Uncharacterized protein</fullName>
    </submittedName>
</protein>
<evidence type="ECO:0000256" key="1">
    <source>
        <dbReference type="SAM" id="Phobius"/>
    </source>
</evidence>
<dbReference type="AlphaFoldDB" id="A0A5N5KWX7"/>
<evidence type="ECO:0000313" key="3">
    <source>
        <dbReference type="Proteomes" id="UP000326939"/>
    </source>
</evidence>
<evidence type="ECO:0000313" key="2">
    <source>
        <dbReference type="EMBL" id="KAB5534947.1"/>
    </source>
</evidence>
<keyword evidence="1" id="KW-0812">Transmembrane</keyword>
<gene>
    <name evidence="2" type="ORF">DKX38_018033</name>
</gene>
<accession>A0A5N5KWX7</accession>
<dbReference type="PANTHER" id="PTHR33287:SF3">
    <property type="entry name" value="OS03G0453550 PROTEIN"/>
    <property type="match status" value="1"/>
</dbReference>
<dbReference type="PANTHER" id="PTHR33287">
    <property type="entry name" value="OS03G0453550 PROTEIN"/>
    <property type="match status" value="1"/>
</dbReference>
<dbReference type="Proteomes" id="UP000326939">
    <property type="component" value="Chromosome 11"/>
</dbReference>
<sequence>MAEMKDAHILEIPVDEEHQKKLICAMNTIAAFQNHPLAEISSSPGHFLLLKLWKREEDLFGRRIALKESRMDSIKSEIFQLCCFFLAFHWILLTISFTSSVDSKENTCENWRVPSLVFVCTSLVFVSLVQVKICRFRKVSRQLQRERNDNRALTRCIQELRMEGASFDLSKEPLSGKRMKRSSVELKWKPLTWWKAASLWIFPSVNAERHTRSRMPAPPPSANFNHLGSAVWQHQFSAACSFEQTPLRLTIHFHISAREQKS</sequence>
<name>A0A5N5KWX7_9ROSI</name>
<dbReference type="EMBL" id="VDCV01000011">
    <property type="protein sequence ID" value="KAB5534947.1"/>
    <property type="molecule type" value="Genomic_DNA"/>
</dbReference>
<keyword evidence="1" id="KW-0472">Membrane</keyword>
<keyword evidence="1" id="KW-1133">Transmembrane helix</keyword>
<organism evidence="2 3">
    <name type="scientific">Salix brachista</name>
    <dbReference type="NCBI Taxonomy" id="2182728"/>
    <lineage>
        <taxon>Eukaryota</taxon>
        <taxon>Viridiplantae</taxon>
        <taxon>Streptophyta</taxon>
        <taxon>Embryophyta</taxon>
        <taxon>Tracheophyta</taxon>
        <taxon>Spermatophyta</taxon>
        <taxon>Magnoliopsida</taxon>
        <taxon>eudicotyledons</taxon>
        <taxon>Gunneridae</taxon>
        <taxon>Pentapetalae</taxon>
        <taxon>rosids</taxon>
        <taxon>fabids</taxon>
        <taxon>Malpighiales</taxon>
        <taxon>Salicaceae</taxon>
        <taxon>Saliceae</taxon>
        <taxon>Salix</taxon>
    </lineage>
</organism>
<reference evidence="3" key="1">
    <citation type="journal article" date="2019" name="Gigascience">
        <title>De novo genome assembly of the endangered Acer yangbiense, a plant species with extremely small populations endemic to Yunnan Province, China.</title>
        <authorList>
            <person name="Yang J."/>
            <person name="Wariss H.M."/>
            <person name="Tao L."/>
            <person name="Zhang R."/>
            <person name="Yun Q."/>
            <person name="Hollingsworth P."/>
            <person name="Dao Z."/>
            <person name="Luo G."/>
            <person name="Guo H."/>
            <person name="Ma Y."/>
            <person name="Sun W."/>
        </authorList>
    </citation>
    <scope>NUCLEOTIDE SEQUENCE [LARGE SCALE GENOMIC DNA]</scope>
    <source>
        <strain evidence="3">cv. br00</strain>
    </source>
</reference>
<proteinExistence type="predicted"/>
<feature type="transmembrane region" description="Helical" evidence="1">
    <location>
        <begin position="111"/>
        <end position="131"/>
    </location>
</feature>
<comment type="caution">
    <text evidence="2">The sequence shown here is derived from an EMBL/GenBank/DDBJ whole genome shotgun (WGS) entry which is preliminary data.</text>
</comment>
<feature type="transmembrane region" description="Helical" evidence="1">
    <location>
        <begin position="78"/>
        <end position="99"/>
    </location>
</feature>
<keyword evidence="3" id="KW-1185">Reference proteome</keyword>